<name>C6A1E9_THESM</name>
<dbReference type="HOGENOM" id="CLU_056464_1_0_2"/>
<dbReference type="InterPro" id="IPR018033">
    <property type="entry name" value="Deacylase_DtdA_archaea"/>
</dbReference>
<dbReference type="PIRSF" id="PIRSF016210">
    <property type="entry name" value="UCP016210"/>
    <property type="match status" value="1"/>
</dbReference>
<keyword evidence="1 4" id="KW-0479">Metal-binding</keyword>
<dbReference type="GO" id="GO:0106026">
    <property type="term" value="F:Gly-tRNA(Ala) deacylase activity"/>
    <property type="evidence" value="ECO:0007669"/>
    <property type="project" value="RHEA"/>
</dbReference>
<keyword evidence="6" id="KW-1185">Reference proteome</keyword>
<dbReference type="STRING" id="604354.TSIB_0378"/>
<keyword evidence="3 4" id="KW-0862">Zinc</keyword>
<reference evidence="5 6" key="1">
    <citation type="journal article" date="2009" name="Appl. Environ. Microbiol.">
        <title>Metabolic versatility and indigenous origin of the archaeon Thermococcus sibiricus, isolated from a siberian oil reservoir, as revealed by genome analysis.</title>
        <authorList>
            <person name="Mardanov A.V."/>
            <person name="Ravin N.V."/>
            <person name="Svetlitchnyi V.A."/>
            <person name="Beletsky A.V."/>
            <person name="Miroshnichenko M.L."/>
            <person name="Bonch-Osmolovskaya E.A."/>
            <person name="Skryabin K.G."/>
        </authorList>
    </citation>
    <scope>NUCLEOTIDE SEQUENCE [LARGE SCALE GENOMIC DNA]</scope>
    <source>
        <strain evidence="6">DSM 12597 / MM 739</strain>
    </source>
</reference>
<dbReference type="Pfam" id="PF04414">
    <property type="entry name" value="tRNA_deacylase"/>
    <property type="match status" value="1"/>
</dbReference>
<comment type="subunit">
    <text evidence="4">Monomer.</text>
</comment>
<evidence type="ECO:0000313" key="5">
    <source>
        <dbReference type="EMBL" id="ACS89444.1"/>
    </source>
</evidence>
<dbReference type="KEGG" id="tsi:TSIB_0378"/>
<dbReference type="NCBIfam" id="NF003074">
    <property type="entry name" value="PRK03995.1-6"/>
    <property type="match status" value="1"/>
</dbReference>
<gene>
    <name evidence="4" type="primary">dtdA</name>
    <name evidence="5" type="ordered locus">TSIB_0378</name>
</gene>
<organism evidence="5 6">
    <name type="scientific">Thermococcus sibiricus (strain DSM 12597 / MM 739)</name>
    <dbReference type="NCBI Taxonomy" id="604354"/>
    <lineage>
        <taxon>Archaea</taxon>
        <taxon>Methanobacteriati</taxon>
        <taxon>Methanobacteriota</taxon>
        <taxon>Thermococci</taxon>
        <taxon>Thermococcales</taxon>
        <taxon>Thermococcaceae</taxon>
        <taxon>Thermococcus</taxon>
    </lineage>
</organism>
<evidence type="ECO:0000256" key="2">
    <source>
        <dbReference type="ARBA" id="ARBA00022801"/>
    </source>
</evidence>
<sequence length="280" mass="31668">MFPRGETMKVIMTTKVDLASMNIKQKLIENFGFIESEKRFDGNEVYQFKNTLILTTDREMIYYDNLDRKITKQLGIIPKIIIFASRHSSQQKLPALTTHVTGNWGKAMYGGKDESLAIVEPIAMKLALLKLNELNDLNWTVCYEATHHGPSELGVPSLFIEIGSSEEEWKNEQAGEIVAETIFYVINNYTKIHNFKTVIGIGGGHYAPKQTKAALNSELAFSHIVAKYAHPISKEMLLKAINRTSGRVHGIYVDWKGSKGETKQMARNIAEELDLEFIKD</sequence>
<comment type="function">
    <text evidence="4">D-aminoacyl-tRNA deacylase with broad substrate specificity. By recycling D-aminoacyl-tRNA to D-amino acids and free tRNA molecules, this enzyme counteracts the toxicity associated with the formation of D-aminoacyl-tRNA entities in vivo.</text>
</comment>
<comment type="similarity">
    <text evidence="4">Belongs to the DtdA deacylase family.</text>
</comment>
<keyword evidence="2 4" id="KW-0378">Hydrolase</keyword>
<evidence type="ECO:0000256" key="4">
    <source>
        <dbReference type="HAMAP-Rule" id="MF_00562"/>
    </source>
</evidence>
<protein>
    <recommendedName>
        <fullName evidence="4">D-aminoacyl-tRNA deacylase</fullName>
        <ecNumber evidence="4">3.1.1.96</ecNumber>
    </recommendedName>
</protein>
<proteinExistence type="inferred from homology"/>
<dbReference type="PANTHER" id="PTHR34667">
    <property type="entry name" value="D-AMINOACYL-TRNA DEACYLASE"/>
    <property type="match status" value="1"/>
</dbReference>
<comment type="cofactor">
    <cofactor evidence="4">
        <name>Zn(2+)</name>
        <dbReference type="ChEBI" id="CHEBI:29105"/>
    </cofactor>
    <text evidence="4">Binds 2 Zn(2+) ions per subunit.</text>
</comment>
<dbReference type="GO" id="GO:0019478">
    <property type="term" value="P:D-amino acid catabolic process"/>
    <property type="evidence" value="ECO:0007669"/>
    <property type="project" value="UniProtKB-UniRule"/>
</dbReference>
<accession>C6A1E9</accession>
<dbReference type="GO" id="GO:0008270">
    <property type="term" value="F:zinc ion binding"/>
    <property type="evidence" value="ECO:0007669"/>
    <property type="project" value="UniProtKB-UniRule"/>
</dbReference>
<evidence type="ECO:0000256" key="3">
    <source>
        <dbReference type="ARBA" id="ARBA00022833"/>
    </source>
</evidence>
<evidence type="ECO:0000256" key="1">
    <source>
        <dbReference type="ARBA" id="ARBA00022723"/>
    </source>
</evidence>
<dbReference type="PANTHER" id="PTHR34667:SF1">
    <property type="entry name" value="D-AMINOACYL-TRNA DEACYLASE"/>
    <property type="match status" value="1"/>
</dbReference>
<dbReference type="EMBL" id="CP001463">
    <property type="protein sequence ID" value="ACS89444.1"/>
    <property type="molecule type" value="Genomic_DNA"/>
</dbReference>
<dbReference type="HAMAP" id="MF_00562">
    <property type="entry name" value="Deacylase_DtdA"/>
    <property type="match status" value="1"/>
</dbReference>
<dbReference type="Gene3D" id="3.40.50.10700">
    <property type="entry name" value="AF0625-like"/>
    <property type="match status" value="1"/>
</dbReference>
<dbReference type="InterPro" id="IPR007508">
    <property type="entry name" value="DtdA"/>
</dbReference>
<dbReference type="eggNOG" id="arCOG01616">
    <property type="taxonomic scope" value="Archaea"/>
</dbReference>
<evidence type="ECO:0000313" key="6">
    <source>
        <dbReference type="Proteomes" id="UP000009079"/>
    </source>
</evidence>
<comment type="catalytic activity">
    <reaction evidence="4">
        <text>glycyl-tRNA(Ala) + H2O = tRNA(Ala) + glycine + H(+)</text>
        <dbReference type="Rhea" id="RHEA:53744"/>
        <dbReference type="Rhea" id="RHEA-COMP:9657"/>
        <dbReference type="Rhea" id="RHEA-COMP:13640"/>
        <dbReference type="ChEBI" id="CHEBI:15377"/>
        <dbReference type="ChEBI" id="CHEBI:15378"/>
        <dbReference type="ChEBI" id="CHEBI:57305"/>
        <dbReference type="ChEBI" id="CHEBI:78442"/>
        <dbReference type="ChEBI" id="CHEBI:78522"/>
        <dbReference type="EC" id="3.1.1.96"/>
    </reaction>
</comment>
<dbReference type="Proteomes" id="UP000009079">
    <property type="component" value="Chromosome"/>
</dbReference>
<dbReference type="AlphaFoldDB" id="C6A1E9"/>
<comment type="catalytic activity">
    <reaction evidence="4">
        <text>a D-aminoacyl-tRNA + H2O = a tRNA + a D-alpha-amino acid + H(+)</text>
        <dbReference type="Rhea" id="RHEA:13953"/>
        <dbReference type="Rhea" id="RHEA-COMP:10123"/>
        <dbReference type="Rhea" id="RHEA-COMP:10124"/>
        <dbReference type="ChEBI" id="CHEBI:15377"/>
        <dbReference type="ChEBI" id="CHEBI:15378"/>
        <dbReference type="ChEBI" id="CHEBI:59871"/>
        <dbReference type="ChEBI" id="CHEBI:78442"/>
        <dbReference type="ChEBI" id="CHEBI:79333"/>
        <dbReference type="EC" id="3.1.1.96"/>
    </reaction>
</comment>
<dbReference type="EC" id="3.1.1.96" evidence="4"/>
<dbReference type="SUPFAM" id="SSF142535">
    <property type="entry name" value="AF0625-like"/>
    <property type="match status" value="1"/>
</dbReference>
<dbReference type="Gene3D" id="3.40.630.50">
    <property type="entry name" value="AF0625-like"/>
    <property type="match status" value="1"/>
</dbReference>
<dbReference type="GO" id="GO:0051499">
    <property type="term" value="F:D-aminoacyl-tRNA deacylase activity"/>
    <property type="evidence" value="ECO:0007669"/>
    <property type="project" value="UniProtKB-UniRule"/>
</dbReference>